<feature type="non-terminal residue" evidence="1">
    <location>
        <position position="154"/>
    </location>
</feature>
<comment type="caution">
    <text evidence="1">The sequence shown here is derived from an EMBL/GenBank/DDBJ whole genome shotgun (WGS) entry which is preliminary data.</text>
</comment>
<organism evidence="1 2">
    <name type="scientific">Russula earlei</name>
    <dbReference type="NCBI Taxonomy" id="71964"/>
    <lineage>
        <taxon>Eukaryota</taxon>
        <taxon>Fungi</taxon>
        <taxon>Dikarya</taxon>
        <taxon>Basidiomycota</taxon>
        <taxon>Agaricomycotina</taxon>
        <taxon>Agaricomycetes</taxon>
        <taxon>Russulales</taxon>
        <taxon>Russulaceae</taxon>
        <taxon>Russula</taxon>
    </lineage>
</organism>
<accession>A0ACC0U3R5</accession>
<name>A0ACC0U3R5_9AGAM</name>
<sequence>GHFTPGLFTNYITCSFREPWLIIVTDLCVDHKVIHEVSYVNIPIITLAGTPLRYVNVAILMKEQQVMLCDWPCLVASVLEVLHLCGTIPHTPNGWNVMVDMFFYRNPKEVEKQQQEEAQAKAAATGEGNAPPVTEWDTPLVPVGGGINPVLMLQ</sequence>
<gene>
    <name evidence="1" type="ORF">F5148DRAFT_957603</name>
</gene>
<evidence type="ECO:0000313" key="1">
    <source>
        <dbReference type="EMBL" id="KAI9461857.1"/>
    </source>
</evidence>
<feature type="non-terminal residue" evidence="1">
    <location>
        <position position="1"/>
    </location>
</feature>
<keyword evidence="2" id="KW-1185">Reference proteome</keyword>
<proteinExistence type="predicted"/>
<protein>
    <submittedName>
        <fullName evidence="1">Uncharacterized protein</fullName>
    </submittedName>
</protein>
<evidence type="ECO:0000313" key="2">
    <source>
        <dbReference type="Proteomes" id="UP001207468"/>
    </source>
</evidence>
<dbReference type="EMBL" id="JAGFNK010000173">
    <property type="protein sequence ID" value="KAI9461857.1"/>
    <property type="molecule type" value="Genomic_DNA"/>
</dbReference>
<reference evidence="1" key="1">
    <citation type="submission" date="2021-03" db="EMBL/GenBank/DDBJ databases">
        <title>Evolutionary priming and transition to the ectomycorrhizal habit in an iconic lineage of mushroom-forming fungi: is preadaptation a requirement?</title>
        <authorList>
            <consortium name="DOE Joint Genome Institute"/>
            <person name="Looney B.P."/>
            <person name="Miyauchi S."/>
            <person name="Morin E."/>
            <person name="Drula E."/>
            <person name="Courty P.E."/>
            <person name="Chicoki N."/>
            <person name="Fauchery L."/>
            <person name="Kohler A."/>
            <person name="Kuo A."/>
            <person name="LaButti K."/>
            <person name="Pangilinan J."/>
            <person name="Lipzen A."/>
            <person name="Riley R."/>
            <person name="Andreopoulos W."/>
            <person name="He G."/>
            <person name="Johnson J."/>
            <person name="Barry K.W."/>
            <person name="Grigoriev I.V."/>
            <person name="Nagy L."/>
            <person name="Hibbett D."/>
            <person name="Henrissat B."/>
            <person name="Matheny P.B."/>
            <person name="Labbe J."/>
            <person name="Martin A.F."/>
        </authorList>
    </citation>
    <scope>NUCLEOTIDE SEQUENCE</scope>
    <source>
        <strain evidence="1">BPL698</strain>
    </source>
</reference>
<dbReference type="Proteomes" id="UP001207468">
    <property type="component" value="Unassembled WGS sequence"/>
</dbReference>